<evidence type="ECO:0000313" key="1">
    <source>
        <dbReference type="EnsemblPlants" id="cds.evm.model.10.1664"/>
    </source>
</evidence>
<protein>
    <submittedName>
        <fullName evidence="1">Uncharacterized protein</fullName>
    </submittedName>
</protein>
<dbReference type="Gramene" id="evm.model.10.1664">
    <property type="protein sequence ID" value="cds.evm.model.10.1664"/>
    <property type="gene ID" value="evm.TU.10.1664"/>
</dbReference>
<dbReference type="EMBL" id="UZAU01000821">
    <property type="status" value="NOT_ANNOTATED_CDS"/>
    <property type="molecule type" value="Genomic_DNA"/>
</dbReference>
<accession>A0A803QKH2</accession>
<evidence type="ECO:0000313" key="2">
    <source>
        <dbReference type="Proteomes" id="UP000596661"/>
    </source>
</evidence>
<keyword evidence="2" id="KW-1185">Reference proteome</keyword>
<dbReference type="EnsemblPlants" id="evm.model.10.1664">
    <property type="protein sequence ID" value="cds.evm.model.10.1664"/>
    <property type="gene ID" value="evm.TU.10.1664"/>
</dbReference>
<dbReference type="AlphaFoldDB" id="A0A803QKH2"/>
<name>A0A803QKH2_CANSA</name>
<sequence length="83" mass="9207">MMLPLLVTSSFRIGRRCGRAFLVCIPCPCDHTFVASPSSFLGKITLNFAKPQSSNIHDLEKAMADWEGHGQVTFHEAWSSDIP</sequence>
<reference evidence="1" key="1">
    <citation type="submission" date="2021-03" db="UniProtKB">
        <authorList>
            <consortium name="EnsemblPlants"/>
        </authorList>
    </citation>
    <scope>IDENTIFICATION</scope>
</reference>
<organism evidence="1 2">
    <name type="scientific">Cannabis sativa</name>
    <name type="common">Hemp</name>
    <name type="synonym">Marijuana</name>
    <dbReference type="NCBI Taxonomy" id="3483"/>
    <lineage>
        <taxon>Eukaryota</taxon>
        <taxon>Viridiplantae</taxon>
        <taxon>Streptophyta</taxon>
        <taxon>Embryophyta</taxon>
        <taxon>Tracheophyta</taxon>
        <taxon>Spermatophyta</taxon>
        <taxon>Magnoliopsida</taxon>
        <taxon>eudicotyledons</taxon>
        <taxon>Gunneridae</taxon>
        <taxon>Pentapetalae</taxon>
        <taxon>rosids</taxon>
        <taxon>fabids</taxon>
        <taxon>Rosales</taxon>
        <taxon>Cannabaceae</taxon>
        <taxon>Cannabis</taxon>
    </lineage>
</organism>
<dbReference type="Proteomes" id="UP000596661">
    <property type="component" value="Unassembled WGS sequence"/>
</dbReference>
<proteinExistence type="predicted"/>